<reference evidence="1" key="1">
    <citation type="submission" date="2011-03" db="EMBL/GenBank/DDBJ databases">
        <title>Complete sequence of Sphingobacterium sp. 21.</title>
        <authorList>
            <consortium name="US DOE Joint Genome Institute"/>
            <person name="Lucas S."/>
            <person name="Copeland A."/>
            <person name="Lapidus A."/>
            <person name="Cheng J.-F."/>
            <person name="Goodwin L."/>
            <person name="Pitluck S."/>
            <person name="Davenport K."/>
            <person name="Detter J.C."/>
            <person name="Han C."/>
            <person name="Tapia R."/>
            <person name="Land M."/>
            <person name="Hauser L."/>
            <person name="Kyrpides N."/>
            <person name="Ivanova N."/>
            <person name="Ovchinnikova G."/>
            <person name="Pagani I."/>
            <person name="Siebers A.K."/>
            <person name="Allgaier M."/>
            <person name="Thelen M.P."/>
            <person name="Hugenholtz P."/>
            <person name="Woyke T."/>
        </authorList>
    </citation>
    <scope>NUCLEOTIDE SEQUENCE</scope>
    <source>
        <strain evidence="1">21</strain>
    </source>
</reference>
<evidence type="ECO:0000313" key="1">
    <source>
        <dbReference type="EMBL" id="ADZ80312.1"/>
    </source>
</evidence>
<protein>
    <submittedName>
        <fullName evidence="1">Uncharacterized protein</fullName>
    </submittedName>
</protein>
<name>F4C5Y3_SPHS2</name>
<dbReference type="eggNOG" id="ENOG50331E0">
    <property type="taxonomic scope" value="Bacteria"/>
</dbReference>
<dbReference type="Gene3D" id="3.40.1420.30">
    <property type="match status" value="1"/>
</dbReference>
<dbReference type="AlphaFoldDB" id="F4C5Y3"/>
<accession>F4C5Y3</accession>
<dbReference type="KEGG" id="shg:Sph21_3776"/>
<dbReference type="EMBL" id="CP002584">
    <property type="protein sequence ID" value="ADZ80312.1"/>
    <property type="molecule type" value="Genomic_DNA"/>
</dbReference>
<organism evidence="1">
    <name type="scientific">Sphingobacterium sp. (strain 21)</name>
    <dbReference type="NCBI Taxonomy" id="743722"/>
    <lineage>
        <taxon>Bacteria</taxon>
        <taxon>Pseudomonadati</taxon>
        <taxon>Bacteroidota</taxon>
        <taxon>Sphingobacteriia</taxon>
        <taxon>Sphingobacteriales</taxon>
        <taxon>Sphingobacteriaceae</taxon>
        <taxon>Sphingobacterium</taxon>
    </lineage>
</organism>
<dbReference type="SUPFAM" id="SSF160574">
    <property type="entry name" value="BT0923-like"/>
    <property type="match status" value="1"/>
</dbReference>
<dbReference type="PATRIC" id="fig|743722.3.peg.4033"/>
<sequence>MTLIYCIENKGIARRLRILFILAFSILSQPIEAQEKLEREYRIAAEHVPEKAKSFIKATYLNAKAKWYREEGLSGFTLEAKLKWKGQRHSVEFDTLGNLQDIEIGIKFEEVEDIARKQIETHLQTNFQHYRIVKTQVQLKGSSAQLQRIVGNQTRETTEELIINYELIVKARSSQDKISSFYEILVNKQGEVIKLSKIVERAVNHLIF</sequence>
<dbReference type="HOGENOM" id="CLU_119899_1_0_10"/>
<proteinExistence type="predicted"/>
<dbReference type="OrthoDB" id="943438at2"/>
<dbReference type="STRING" id="743722.Sph21_3776"/>
<gene>
    <name evidence="1" type="ordered locus">Sph21_3776</name>
</gene>